<keyword evidence="3" id="KW-1185">Reference proteome</keyword>
<protein>
    <recommendedName>
        <fullName evidence="4">CCHC-type domain-containing protein</fullName>
    </recommendedName>
</protein>
<dbReference type="OrthoDB" id="18781at2759"/>
<feature type="compositionally biased region" description="Polar residues" evidence="1">
    <location>
        <begin position="59"/>
        <end position="68"/>
    </location>
</feature>
<feature type="region of interest" description="Disordered" evidence="1">
    <location>
        <begin position="58"/>
        <end position="77"/>
    </location>
</feature>
<accession>A0A9Q3CVE1</accession>
<evidence type="ECO:0008006" key="4">
    <source>
        <dbReference type="Google" id="ProtNLM"/>
    </source>
</evidence>
<dbReference type="EMBL" id="AVOT02010489">
    <property type="protein sequence ID" value="MBW0490260.1"/>
    <property type="molecule type" value="Genomic_DNA"/>
</dbReference>
<comment type="caution">
    <text evidence="2">The sequence shown here is derived from an EMBL/GenBank/DDBJ whole genome shotgun (WGS) entry which is preliminary data.</text>
</comment>
<dbReference type="AlphaFoldDB" id="A0A9Q3CVE1"/>
<name>A0A9Q3CVE1_9BASI</name>
<proteinExistence type="predicted"/>
<reference evidence="2" key="1">
    <citation type="submission" date="2021-03" db="EMBL/GenBank/DDBJ databases">
        <title>Draft genome sequence of rust myrtle Austropuccinia psidii MF-1, a brazilian biotype.</title>
        <authorList>
            <person name="Quecine M.C."/>
            <person name="Pachon D.M.R."/>
            <person name="Bonatelli M.L."/>
            <person name="Correr F.H."/>
            <person name="Franceschini L.M."/>
            <person name="Leite T.F."/>
            <person name="Margarido G.R.A."/>
            <person name="Almeida C.A."/>
            <person name="Ferrarezi J.A."/>
            <person name="Labate C.A."/>
        </authorList>
    </citation>
    <scope>NUCLEOTIDE SEQUENCE</scope>
    <source>
        <strain evidence="2">MF-1</strain>
    </source>
</reference>
<evidence type="ECO:0000313" key="3">
    <source>
        <dbReference type="Proteomes" id="UP000765509"/>
    </source>
</evidence>
<dbReference type="Proteomes" id="UP000765509">
    <property type="component" value="Unassembled WGS sequence"/>
</dbReference>
<organism evidence="2 3">
    <name type="scientific">Austropuccinia psidii MF-1</name>
    <dbReference type="NCBI Taxonomy" id="1389203"/>
    <lineage>
        <taxon>Eukaryota</taxon>
        <taxon>Fungi</taxon>
        <taxon>Dikarya</taxon>
        <taxon>Basidiomycota</taxon>
        <taxon>Pucciniomycotina</taxon>
        <taxon>Pucciniomycetes</taxon>
        <taxon>Pucciniales</taxon>
        <taxon>Sphaerophragmiaceae</taxon>
        <taxon>Austropuccinia</taxon>
    </lineage>
</organism>
<sequence length="154" mass="17125">MHQLITPAINTLMVTNPDINVWLDDLLNMIRQILTALPSFDHSNEIARINAASKFGQKESCSSTNQRLPNKHHPGNPRIASSSHQFDMRMPSSHFPCHYCREAGHWSPNCLIKAKANEMRSRAVHRPVNVAGMGVVPSLENNEALLDLGATHSV</sequence>
<evidence type="ECO:0000313" key="2">
    <source>
        <dbReference type="EMBL" id="MBW0490260.1"/>
    </source>
</evidence>
<gene>
    <name evidence="2" type="ORF">O181_029975</name>
</gene>
<evidence type="ECO:0000256" key="1">
    <source>
        <dbReference type="SAM" id="MobiDB-lite"/>
    </source>
</evidence>